<evidence type="ECO:0000256" key="4">
    <source>
        <dbReference type="ARBA" id="ARBA00022801"/>
    </source>
</evidence>
<dbReference type="CDD" id="cd16901">
    <property type="entry name" value="lyz_P1"/>
    <property type="match status" value="1"/>
</dbReference>
<dbReference type="InterPro" id="IPR002196">
    <property type="entry name" value="Glyco_hydro_24"/>
</dbReference>
<proteinExistence type="inferred from homology"/>
<dbReference type="InterPro" id="IPR034690">
    <property type="entry name" value="Endolysin_T4_type"/>
</dbReference>
<dbReference type="GO" id="GO:0009253">
    <property type="term" value="P:peptidoglycan catabolic process"/>
    <property type="evidence" value="ECO:0007669"/>
    <property type="project" value="InterPro"/>
</dbReference>
<dbReference type="InterPro" id="IPR051018">
    <property type="entry name" value="Bacteriophage_GH24"/>
</dbReference>
<dbReference type="GeneID" id="56277110"/>
<comment type="similarity">
    <text evidence="6">Belongs to the glycosyl hydrolase 24 family.</text>
</comment>
<dbReference type="SUPFAM" id="SSF53955">
    <property type="entry name" value="Lysozyme-like"/>
    <property type="match status" value="1"/>
</dbReference>
<keyword evidence="3 6" id="KW-0081">Bacteriolytic enzyme</keyword>
<feature type="signal peptide" evidence="7">
    <location>
        <begin position="1"/>
        <end position="26"/>
    </location>
</feature>
<dbReference type="GO" id="GO:0031640">
    <property type="term" value="P:killing of cells of another organism"/>
    <property type="evidence" value="ECO:0007669"/>
    <property type="project" value="UniProtKB-KW"/>
</dbReference>
<dbReference type="EC" id="3.2.1.17" evidence="6"/>
<evidence type="ECO:0000256" key="6">
    <source>
        <dbReference type="RuleBase" id="RU003788"/>
    </source>
</evidence>
<dbReference type="AlphaFoldDB" id="A0A4Q5K6I5"/>
<keyword evidence="2 6" id="KW-0929">Antimicrobial</keyword>
<name>A0A4Q5K6I5_9GAMM</name>
<accession>A0A4Q5K6I5</accession>
<dbReference type="Proteomes" id="UP000293465">
    <property type="component" value="Unassembled WGS sequence"/>
</dbReference>
<dbReference type="InterPro" id="IPR023347">
    <property type="entry name" value="Lysozyme_dom_sf"/>
</dbReference>
<evidence type="ECO:0000313" key="8">
    <source>
        <dbReference type="EMBL" id="RYU41328.1"/>
    </source>
</evidence>
<dbReference type="GO" id="GO:0003796">
    <property type="term" value="F:lysozyme activity"/>
    <property type="evidence" value="ECO:0007669"/>
    <property type="project" value="UniProtKB-EC"/>
</dbReference>
<keyword evidence="7" id="KW-0732">Signal</keyword>
<evidence type="ECO:0000256" key="7">
    <source>
        <dbReference type="SAM" id="SignalP"/>
    </source>
</evidence>
<sequence>MKKILATTSCSVALILSIVFSTPNNLKTSPEGLKHIADLEGCRNKAYQCSAGTWTSGIGHTGGVIQGETLTDKEIAANFIQDVLNAEMIVNRWIKVSITQSQFDVLVSFVFNLGSGNFRTSTLLKLFNKNEPVKACGQFMRWVYVNGKNCHNKDSNCAGIVTRRQIERDACLNGWPQ</sequence>
<protein>
    <recommendedName>
        <fullName evidence="6">Lysozyme</fullName>
        <ecNumber evidence="6">3.2.1.17</ecNumber>
    </recommendedName>
</protein>
<gene>
    <name evidence="8" type="ORF">ERW49_18780</name>
</gene>
<dbReference type="HAMAP" id="MF_04110">
    <property type="entry name" value="ENDOLYSIN_T4"/>
    <property type="match status" value="1"/>
</dbReference>
<evidence type="ECO:0000313" key="9">
    <source>
        <dbReference type="Proteomes" id="UP000293465"/>
    </source>
</evidence>
<dbReference type="GO" id="GO:0016998">
    <property type="term" value="P:cell wall macromolecule catabolic process"/>
    <property type="evidence" value="ECO:0007669"/>
    <property type="project" value="InterPro"/>
</dbReference>
<dbReference type="InterPro" id="IPR023346">
    <property type="entry name" value="Lysozyme-like_dom_sf"/>
</dbReference>
<organism evidence="8 9">
    <name type="scientific">Aliivibrio finisterrensis</name>
    <dbReference type="NCBI Taxonomy" id="511998"/>
    <lineage>
        <taxon>Bacteria</taxon>
        <taxon>Pseudomonadati</taxon>
        <taxon>Pseudomonadota</taxon>
        <taxon>Gammaproteobacteria</taxon>
        <taxon>Vibrionales</taxon>
        <taxon>Vibrionaceae</taxon>
        <taxon>Aliivibrio</taxon>
    </lineage>
</organism>
<feature type="chain" id="PRO_5020240572" description="Lysozyme" evidence="7">
    <location>
        <begin position="27"/>
        <end position="177"/>
    </location>
</feature>
<keyword evidence="5 6" id="KW-0326">Glycosidase</keyword>
<keyword evidence="4 6" id="KW-0378">Hydrolase</keyword>
<dbReference type="PANTHER" id="PTHR38107:SF4">
    <property type="entry name" value="LYSOZYME"/>
    <property type="match status" value="1"/>
</dbReference>
<reference evidence="8 9" key="1">
    <citation type="submission" date="2019-02" db="EMBL/GenBank/DDBJ databases">
        <title>Genome sequences of Aliivibrio finisterrensis strains from farmed Atlantic salmon.</title>
        <authorList>
            <person name="Bowman J.P."/>
        </authorList>
    </citation>
    <scope>NUCLEOTIDE SEQUENCE [LARGE SCALE GENOMIC DNA]</scope>
    <source>
        <strain evidence="8 9">A32</strain>
    </source>
</reference>
<evidence type="ECO:0000256" key="1">
    <source>
        <dbReference type="ARBA" id="ARBA00000632"/>
    </source>
</evidence>
<evidence type="ECO:0000256" key="5">
    <source>
        <dbReference type="ARBA" id="ARBA00023295"/>
    </source>
</evidence>
<dbReference type="GO" id="GO:0042742">
    <property type="term" value="P:defense response to bacterium"/>
    <property type="evidence" value="ECO:0007669"/>
    <property type="project" value="UniProtKB-KW"/>
</dbReference>
<comment type="catalytic activity">
    <reaction evidence="1 6">
        <text>Hydrolysis of (1-&gt;4)-beta-linkages between N-acetylmuramic acid and N-acetyl-D-glucosamine residues in a peptidoglycan and between N-acetyl-D-glucosamine residues in chitodextrins.</text>
        <dbReference type="EC" id="3.2.1.17"/>
    </reaction>
</comment>
<dbReference type="OrthoDB" id="8141296at2"/>
<dbReference type="EMBL" id="SEZJ01000030">
    <property type="protein sequence ID" value="RYU41328.1"/>
    <property type="molecule type" value="Genomic_DNA"/>
</dbReference>
<dbReference type="Gene3D" id="1.10.530.40">
    <property type="match status" value="1"/>
</dbReference>
<dbReference type="PANTHER" id="PTHR38107">
    <property type="match status" value="1"/>
</dbReference>
<comment type="caution">
    <text evidence="8">The sequence shown here is derived from an EMBL/GenBank/DDBJ whole genome shotgun (WGS) entry which is preliminary data.</text>
</comment>
<evidence type="ECO:0000256" key="3">
    <source>
        <dbReference type="ARBA" id="ARBA00022638"/>
    </source>
</evidence>
<dbReference type="RefSeq" id="WP_130088391.1">
    <property type="nucleotide sequence ID" value="NZ_SEZJ01000030.1"/>
</dbReference>
<dbReference type="Pfam" id="PF00959">
    <property type="entry name" value="Phage_lysozyme"/>
    <property type="match status" value="1"/>
</dbReference>
<evidence type="ECO:0000256" key="2">
    <source>
        <dbReference type="ARBA" id="ARBA00022529"/>
    </source>
</evidence>